<evidence type="ECO:0000256" key="2">
    <source>
        <dbReference type="SAM" id="Phobius"/>
    </source>
</evidence>
<keyword evidence="2" id="KW-0472">Membrane</keyword>
<comment type="caution">
    <text evidence="3">The sequence shown here is derived from an EMBL/GenBank/DDBJ whole genome shotgun (WGS) entry which is preliminary data.</text>
</comment>
<feature type="compositionally biased region" description="Basic and acidic residues" evidence="1">
    <location>
        <begin position="1"/>
        <end position="15"/>
    </location>
</feature>
<proteinExistence type="predicted"/>
<sequence length="385" mass="40845">MKDAMRTLRDARPAELDPGAPLDEGVRHAELAHAMATVSPGEAALRAVVPDRRRRRVRPVWGLGLAGAVAAGAVAAVTLVPMGGDGPARHAPGSGGEQVIDVKTVLLTAADKAAGQPDETRTYWHDRTIASHYFRVGKGDAAYTVVMRQMEEGWVPSSPTGRTWGAVHQLDAKPATMRDAQAWQRAGSPTTFNALVSITPGNRIRKPIVLHTGPSARKLSSAPLKDGTIFWIGRNVTMKDLRSLPSDPAELKAVLLRGYKGHGTEGDVPMGADAWLFEVARGVVGMPVKPAVRSAAFRVLAGLPQVKSIGKVTDSQGRTGDAVAVDERTDAGVIRHRVVLDLSTGTALSFDNILLKPAPGAEFKAGQVLDSMVTVTAEWTDAQPK</sequence>
<keyword evidence="2" id="KW-0812">Transmembrane</keyword>
<dbReference type="Proteomes" id="UP000323505">
    <property type="component" value="Unassembled WGS sequence"/>
</dbReference>
<feature type="region of interest" description="Disordered" evidence="1">
    <location>
        <begin position="1"/>
        <end position="21"/>
    </location>
</feature>
<dbReference type="EMBL" id="VSRQ01000005">
    <property type="protein sequence ID" value="TYK46736.1"/>
    <property type="molecule type" value="Genomic_DNA"/>
</dbReference>
<accession>A0A5D3FFW5</accession>
<protein>
    <recommendedName>
        <fullName evidence="5">CU044_5270 family protein</fullName>
    </recommendedName>
</protein>
<evidence type="ECO:0000313" key="4">
    <source>
        <dbReference type="Proteomes" id="UP000323505"/>
    </source>
</evidence>
<keyword evidence="4" id="KW-1185">Reference proteome</keyword>
<dbReference type="NCBIfam" id="NF038083">
    <property type="entry name" value="CU044_5270_fam"/>
    <property type="match status" value="1"/>
</dbReference>
<evidence type="ECO:0000256" key="1">
    <source>
        <dbReference type="SAM" id="MobiDB-lite"/>
    </source>
</evidence>
<evidence type="ECO:0000313" key="3">
    <source>
        <dbReference type="EMBL" id="TYK46736.1"/>
    </source>
</evidence>
<dbReference type="InterPro" id="IPR047789">
    <property type="entry name" value="CU044_5270-like"/>
</dbReference>
<gene>
    <name evidence="3" type="ORF">FXF68_23080</name>
</gene>
<dbReference type="AlphaFoldDB" id="A0A5D3FFW5"/>
<name>A0A5D3FFW5_9ACTN</name>
<organism evidence="3 4">
    <name type="scientific">Actinomadura decatromicini</name>
    <dbReference type="NCBI Taxonomy" id="2604572"/>
    <lineage>
        <taxon>Bacteria</taxon>
        <taxon>Bacillati</taxon>
        <taxon>Actinomycetota</taxon>
        <taxon>Actinomycetes</taxon>
        <taxon>Streptosporangiales</taxon>
        <taxon>Thermomonosporaceae</taxon>
        <taxon>Actinomadura</taxon>
    </lineage>
</organism>
<dbReference type="RefSeq" id="WP_148762562.1">
    <property type="nucleotide sequence ID" value="NZ_VSRQ01000005.1"/>
</dbReference>
<evidence type="ECO:0008006" key="5">
    <source>
        <dbReference type="Google" id="ProtNLM"/>
    </source>
</evidence>
<reference evidence="3 4" key="1">
    <citation type="submission" date="2019-08" db="EMBL/GenBank/DDBJ databases">
        <title>Actinomadura sp. nov. CYP1-5 isolated from mountain soil.</title>
        <authorList>
            <person name="Songsumanus A."/>
            <person name="Kuncharoen N."/>
            <person name="Kudo T."/>
            <person name="Yuki M."/>
            <person name="Igarashi Y."/>
            <person name="Tanasupawat S."/>
        </authorList>
    </citation>
    <scope>NUCLEOTIDE SEQUENCE [LARGE SCALE GENOMIC DNA]</scope>
    <source>
        <strain evidence="3 4">CYP1-5</strain>
    </source>
</reference>
<feature type="transmembrane region" description="Helical" evidence="2">
    <location>
        <begin position="60"/>
        <end position="82"/>
    </location>
</feature>
<keyword evidence="2" id="KW-1133">Transmembrane helix</keyword>